<proteinExistence type="predicted"/>
<accession>A0ABX7R9E8</accession>
<dbReference type="InterPro" id="IPR029016">
    <property type="entry name" value="GAF-like_dom_sf"/>
</dbReference>
<dbReference type="InterPro" id="IPR050469">
    <property type="entry name" value="Diguanylate_Cyclase"/>
</dbReference>
<dbReference type="InterPro" id="IPR029787">
    <property type="entry name" value="Nucleotide_cyclase"/>
</dbReference>
<dbReference type="Pfam" id="PF13185">
    <property type="entry name" value="GAF_2"/>
    <property type="match status" value="1"/>
</dbReference>
<organism evidence="5 6">
    <name type="scientific">Lysobacter arenosi</name>
    <dbReference type="NCBI Taxonomy" id="2795387"/>
    <lineage>
        <taxon>Bacteria</taxon>
        <taxon>Pseudomonadati</taxon>
        <taxon>Pseudomonadota</taxon>
        <taxon>Gammaproteobacteria</taxon>
        <taxon>Lysobacterales</taxon>
        <taxon>Lysobacteraceae</taxon>
        <taxon>Lysobacter</taxon>
    </lineage>
</organism>
<evidence type="ECO:0000256" key="3">
    <source>
        <dbReference type="SAM" id="Coils"/>
    </source>
</evidence>
<evidence type="ECO:0000313" key="5">
    <source>
        <dbReference type="EMBL" id="QSX74365.1"/>
    </source>
</evidence>
<dbReference type="SUPFAM" id="SSF55073">
    <property type="entry name" value="Nucleotide cyclase"/>
    <property type="match status" value="1"/>
</dbReference>
<feature type="coiled-coil region" evidence="3">
    <location>
        <begin position="174"/>
        <end position="201"/>
    </location>
</feature>
<keyword evidence="3" id="KW-0175">Coiled coil</keyword>
<evidence type="ECO:0000259" key="4">
    <source>
        <dbReference type="PROSITE" id="PS50887"/>
    </source>
</evidence>
<keyword evidence="6" id="KW-1185">Reference proteome</keyword>
<dbReference type="PANTHER" id="PTHR45138">
    <property type="entry name" value="REGULATORY COMPONENTS OF SENSORY TRANSDUCTION SYSTEM"/>
    <property type="match status" value="1"/>
</dbReference>
<dbReference type="Gene3D" id="3.30.70.270">
    <property type="match status" value="1"/>
</dbReference>
<dbReference type="Gene3D" id="3.30.450.40">
    <property type="match status" value="1"/>
</dbReference>
<dbReference type="Pfam" id="PF00990">
    <property type="entry name" value="GGDEF"/>
    <property type="match status" value="1"/>
</dbReference>
<dbReference type="EMBL" id="CP071517">
    <property type="protein sequence ID" value="QSX74365.1"/>
    <property type="molecule type" value="Genomic_DNA"/>
</dbReference>
<gene>
    <name evidence="5" type="ORF">HIV01_014390</name>
</gene>
<evidence type="ECO:0000256" key="1">
    <source>
        <dbReference type="ARBA" id="ARBA00012528"/>
    </source>
</evidence>
<dbReference type="SMART" id="SM00267">
    <property type="entry name" value="GGDEF"/>
    <property type="match status" value="1"/>
</dbReference>
<dbReference type="InterPro" id="IPR003018">
    <property type="entry name" value="GAF"/>
</dbReference>
<dbReference type="PANTHER" id="PTHR45138:SF9">
    <property type="entry name" value="DIGUANYLATE CYCLASE DGCM-RELATED"/>
    <property type="match status" value="1"/>
</dbReference>
<dbReference type="SUPFAM" id="SSF55781">
    <property type="entry name" value="GAF domain-like"/>
    <property type="match status" value="1"/>
</dbReference>
<evidence type="ECO:0000256" key="2">
    <source>
        <dbReference type="ARBA" id="ARBA00034247"/>
    </source>
</evidence>
<dbReference type="SMART" id="SM00065">
    <property type="entry name" value="GAF"/>
    <property type="match status" value="1"/>
</dbReference>
<dbReference type="PROSITE" id="PS50887">
    <property type="entry name" value="GGDEF"/>
    <property type="match status" value="1"/>
</dbReference>
<protein>
    <recommendedName>
        <fullName evidence="1">diguanylate cyclase</fullName>
        <ecNumber evidence="1">2.7.7.65</ecNumber>
    </recommendedName>
</protein>
<dbReference type="InterPro" id="IPR000160">
    <property type="entry name" value="GGDEF_dom"/>
</dbReference>
<dbReference type="Proteomes" id="UP000663400">
    <property type="component" value="Chromosome"/>
</dbReference>
<dbReference type="InterPro" id="IPR043128">
    <property type="entry name" value="Rev_trsase/Diguanyl_cyclase"/>
</dbReference>
<evidence type="ECO:0000313" key="6">
    <source>
        <dbReference type="Proteomes" id="UP000663400"/>
    </source>
</evidence>
<reference evidence="5 6" key="1">
    <citation type="submission" date="2021-02" db="EMBL/GenBank/DDBJ databases">
        <title>Lysobacter arenosi sp. nov., isolated from soil of gangwondo yeongwol, south Korea.</title>
        <authorList>
            <person name="Kim K.R."/>
            <person name="Kim K.H."/>
            <person name="Jeon C.O."/>
        </authorList>
    </citation>
    <scope>NUCLEOTIDE SEQUENCE [LARGE SCALE GENOMIC DNA]</scope>
    <source>
        <strain evidence="5 6">R7</strain>
    </source>
</reference>
<dbReference type="RefSeq" id="WP_200608192.1">
    <property type="nucleotide sequence ID" value="NZ_CP071517.1"/>
</dbReference>
<dbReference type="CDD" id="cd01949">
    <property type="entry name" value="GGDEF"/>
    <property type="match status" value="1"/>
</dbReference>
<dbReference type="EC" id="2.7.7.65" evidence="1"/>
<name>A0ABX7R9E8_9GAMM</name>
<sequence>MQYQEKLESLVEAVQQLSLARDLDSVATIVRATARTLAGSDGATLVLRDAGQCYYYDEDAISPLWKGQRFPLSQCISGWCMLNRSAVAIEDIYADERIPHAAYRPTFVRSLLMTPIRTIEPIGAIGSYWAQHHAPSADETHLLQTLANATSVALENIQMHAELEQRVLDRTEELARTNQLLREEMLERERAEREVRLLSLTDELTGLHNRRGFQVLATQELEVVRRLHQPCRLIFIDLDGLKQVNDRHGHAAGDVMIRQAAELLRVVFSEADVLARWGGDEFAVLALDALDESTVRRRVELGLKQLAALHANRPYALSLSVGVIDPADTPGASLSELLMQADAAMYAIKAGKPSRVPA</sequence>
<feature type="domain" description="GGDEF" evidence="4">
    <location>
        <begin position="229"/>
        <end position="358"/>
    </location>
</feature>
<dbReference type="NCBIfam" id="TIGR00254">
    <property type="entry name" value="GGDEF"/>
    <property type="match status" value="1"/>
</dbReference>
<comment type="catalytic activity">
    <reaction evidence="2">
        <text>2 GTP = 3',3'-c-di-GMP + 2 diphosphate</text>
        <dbReference type="Rhea" id="RHEA:24898"/>
        <dbReference type="ChEBI" id="CHEBI:33019"/>
        <dbReference type="ChEBI" id="CHEBI:37565"/>
        <dbReference type="ChEBI" id="CHEBI:58805"/>
        <dbReference type="EC" id="2.7.7.65"/>
    </reaction>
</comment>